<dbReference type="GO" id="GO:0004558">
    <property type="term" value="F:alpha-1,4-glucosidase activity"/>
    <property type="evidence" value="ECO:0007669"/>
    <property type="project" value="UniProtKB-EC"/>
</dbReference>
<dbReference type="Pfam" id="PF00128">
    <property type="entry name" value="Alpha-amylase"/>
    <property type="match status" value="1"/>
</dbReference>
<dbReference type="CDD" id="cd11330">
    <property type="entry name" value="AmyAc_OligoGlu"/>
    <property type="match status" value="1"/>
</dbReference>
<dbReference type="SMART" id="SM00642">
    <property type="entry name" value="Aamy"/>
    <property type="match status" value="1"/>
</dbReference>
<dbReference type="Gene3D" id="3.20.20.80">
    <property type="entry name" value="Glycosidases"/>
    <property type="match status" value="2"/>
</dbReference>
<name>A0A0P7YYU9_9CYAN</name>
<dbReference type="PANTHER" id="PTHR10357">
    <property type="entry name" value="ALPHA-AMYLASE FAMILY MEMBER"/>
    <property type="match status" value="1"/>
</dbReference>
<dbReference type="AlphaFoldDB" id="A0A0P7YYU9"/>
<dbReference type="Proteomes" id="UP000050465">
    <property type="component" value="Unassembled WGS sequence"/>
</dbReference>
<dbReference type="EC" id="3.2.1.20" evidence="5"/>
<evidence type="ECO:0000313" key="5">
    <source>
        <dbReference type="EMBL" id="KPQ35480.1"/>
    </source>
</evidence>
<dbReference type="InterPro" id="IPR017853">
    <property type="entry name" value="GH"/>
</dbReference>
<protein>
    <submittedName>
        <fullName evidence="5">Alpha-glucosidase</fullName>
        <ecNumber evidence="5">3.2.1.20</ecNumber>
    </submittedName>
</protein>
<evidence type="ECO:0000256" key="1">
    <source>
        <dbReference type="ARBA" id="ARBA00008061"/>
    </source>
</evidence>
<organism evidence="5 6">
    <name type="scientific">Phormidesmis priestleyi Ana</name>
    <dbReference type="NCBI Taxonomy" id="1666911"/>
    <lineage>
        <taxon>Bacteria</taxon>
        <taxon>Bacillati</taxon>
        <taxon>Cyanobacteriota</taxon>
        <taxon>Cyanophyceae</taxon>
        <taxon>Leptolyngbyales</taxon>
        <taxon>Leptolyngbyaceae</taxon>
        <taxon>Phormidesmis</taxon>
    </lineage>
</organism>
<dbReference type="GO" id="GO:0004556">
    <property type="term" value="F:alpha-amylase activity"/>
    <property type="evidence" value="ECO:0007669"/>
    <property type="project" value="TreeGrafter"/>
</dbReference>
<keyword evidence="3 5" id="KW-0326">Glycosidase</keyword>
<dbReference type="InterPro" id="IPR006047">
    <property type="entry name" value="GH13_cat_dom"/>
</dbReference>
<gene>
    <name evidence="5" type="primary">malZ-2</name>
    <name evidence="5" type="ORF">HLUCCA11_10985</name>
</gene>
<dbReference type="PATRIC" id="fig|1666911.3.peg.4362"/>
<dbReference type="PANTHER" id="PTHR10357:SF179">
    <property type="entry name" value="NEUTRAL AND BASIC AMINO ACID TRANSPORT PROTEIN RBAT"/>
    <property type="match status" value="1"/>
</dbReference>
<keyword evidence="2 5" id="KW-0378">Hydrolase</keyword>
<dbReference type="STRING" id="1666911.HLUCCA11_10985"/>
<proteinExistence type="inferred from homology"/>
<comment type="similarity">
    <text evidence="1">Belongs to the glycosyl hydrolase 13 family.</text>
</comment>
<dbReference type="Gene3D" id="3.90.400.10">
    <property type="entry name" value="Oligo-1,6-glucosidase, Domain 2"/>
    <property type="match status" value="1"/>
</dbReference>
<comment type="caution">
    <text evidence="5">The sequence shown here is derived from an EMBL/GenBank/DDBJ whole genome shotgun (WGS) entry which is preliminary data.</text>
</comment>
<dbReference type="SUPFAM" id="SSF51445">
    <property type="entry name" value="(Trans)glycosidases"/>
    <property type="match status" value="1"/>
</dbReference>
<reference evidence="5 6" key="1">
    <citation type="submission" date="2015-09" db="EMBL/GenBank/DDBJ databases">
        <title>Identification and resolution of microdiversity through metagenomic sequencing of parallel consortia.</title>
        <authorList>
            <person name="Nelson W.C."/>
            <person name="Romine M.F."/>
            <person name="Lindemann S.R."/>
        </authorList>
    </citation>
    <scope>NUCLEOTIDE SEQUENCE [LARGE SCALE GENOMIC DNA]</scope>
    <source>
        <strain evidence="5">Ana</strain>
    </source>
</reference>
<feature type="domain" description="Glycosyl hydrolase family 13 catalytic" evidence="4">
    <location>
        <begin position="18"/>
        <end position="413"/>
    </location>
</feature>
<dbReference type="EMBL" id="LJZR01000012">
    <property type="protein sequence ID" value="KPQ35480.1"/>
    <property type="molecule type" value="Genomic_DNA"/>
</dbReference>
<accession>A0A0P7YYU9</accession>
<dbReference type="InterPro" id="IPR045857">
    <property type="entry name" value="O16G_dom_2"/>
</dbReference>
<evidence type="ECO:0000313" key="6">
    <source>
        <dbReference type="Proteomes" id="UP000050465"/>
    </source>
</evidence>
<evidence type="ECO:0000259" key="4">
    <source>
        <dbReference type="SMART" id="SM00642"/>
    </source>
</evidence>
<dbReference type="FunFam" id="3.20.20.80:FF:000064">
    <property type="entry name" value="Oligo-1,6-glucosidase"/>
    <property type="match status" value="1"/>
</dbReference>
<dbReference type="GO" id="GO:0009313">
    <property type="term" value="P:oligosaccharide catabolic process"/>
    <property type="evidence" value="ECO:0007669"/>
    <property type="project" value="TreeGrafter"/>
</dbReference>
<dbReference type="InterPro" id="IPR013780">
    <property type="entry name" value="Glyco_hydro_b"/>
</dbReference>
<evidence type="ECO:0000256" key="2">
    <source>
        <dbReference type="ARBA" id="ARBA00022801"/>
    </source>
</evidence>
<dbReference type="Gene3D" id="2.60.40.1180">
    <property type="entry name" value="Golgi alpha-mannosidase II"/>
    <property type="match status" value="1"/>
</dbReference>
<evidence type="ECO:0000256" key="3">
    <source>
        <dbReference type="ARBA" id="ARBA00023295"/>
    </source>
</evidence>
<dbReference type="FunFam" id="3.90.400.10:FF:000002">
    <property type="entry name" value="Sucrose isomerase"/>
    <property type="match status" value="1"/>
</dbReference>
<sequence length="550" mass="62612">MAKALANPNWWRSAVIYQIYPRSFNDSSGSGVGDLRGILQKLDYVESLGVDALWISPFFKSPMKDFGYDISDYRAIDPMFGTMADFDALLAAVHDRGMKLLIDQVWNHTSDAHEWFQESRSDRTNPKADWYVWADPKADGSPPNNWQSAFGGSAWAWEPAREQYYLHNFLVSQADLNWYNPAVVEEILAIASFWLDKGVDGFRLDVVNFFMYDRELRDNPQRPATIPRPDGASAKDPFFDYINLYNICQPETLDTLTQIRAHLNRYPGVTTLAEISSAEDTLLASSQYVSDERLHMAYNSSLMTDEPLTQQRLSQLIQRVEDLFGDNILCWTAGTHDFPRLKSRWQQSNQIAAFNQQAFDHMLVALLISLRGSCCIYQGDELGLSQAEIPHDKMQDPFGIAGYPHVLGRDGSRTPMPWHAGQHQAGFTDHPEPWLPIPADHLAISVDQQNQDSHSLLNKYRQMIRWRQQQPALRDGQLTLLETAPPVLGFIRQSAEQSVVCLFNISAEVVNYDVSPFDPFEIDPATGFINRRYDNLVELPAYGVFFAELK</sequence>